<evidence type="ECO:0000256" key="3">
    <source>
        <dbReference type="ARBA" id="ARBA00022777"/>
    </source>
</evidence>
<comment type="caution">
    <text evidence="5">The sequence shown here is derived from an EMBL/GenBank/DDBJ whole genome shotgun (WGS) entry which is preliminary data.</text>
</comment>
<dbReference type="InterPro" id="IPR027417">
    <property type="entry name" value="P-loop_NTPase"/>
</dbReference>
<feature type="domain" description="Polyphosphate kinase-2-related" evidence="4">
    <location>
        <begin position="38"/>
        <end position="256"/>
    </location>
</feature>
<dbReference type="NCBIfam" id="TIGR03709">
    <property type="entry name" value="PPK2_rel_1"/>
    <property type="match status" value="1"/>
</dbReference>
<dbReference type="Proteomes" id="UP000612361">
    <property type="component" value="Unassembled WGS sequence"/>
</dbReference>
<dbReference type="InterPro" id="IPR022488">
    <property type="entry name" value="PPK2-related"/>
</dbReference>
<name>A0A923I2W5_9BURK</name>
<dbReference type="Pfam" id="PF03976">
    <property type="entry name" value="PPK2"/>
    <property type="match status" value="1"/>
</dbReference>
<evidence type="ECO:0000259" key="4">
    <source>
        <dbReference type="Pfam" id="PF03976"/>
    </source>
</evidence>
<keyword evidence="2" id="KW-0808">Transferase</keyword>
<dbReference type="PANTHER" id="PTHR34383">
    <property type="entry name" value="POLYPHOSPHATE:AMP PHOSPHOTRANSFERASE-RELATED"/>
    <property type="match status" value="1"/>
</dbReference>
<gene>
    <name evidence="5" type="ORF">H8K47_15575</name>
</gene>
<protein>
    <submittedName>
        <fullName evidence="5">Polyphosphate kinase 2 family protein</fullName>
    </submittedName>
</protein>
<dbReference type="RefSeq" id="WP_186882322.1">
    <property type="nucleotide sequence ID" value="NZ_JACOGG010000020.1"/>
</dbReference>
<organism evidence="5 6">
    <name type="scientific">Undibacterium rugosum</name>
    <dbReference type="NCBI Taxonomy" id="2762291"/>
    <lineage>
        <taxon>Bacteria</taxon>
        <taxon>Pseudomonadati</taxon>
        <taxon>Pseudomonadota</taxon>
        <taxon>Betaproteobacteria</taxon>
        <taxon>Burkholderiales</taxon>
        <taxon>Oxalobacteraceae</taxon>
        <taxon>Undibacterium</taxon>
    </lineage>
</organism>
<evidence type="ECO:0000313" key="6">
    <source>
        <dbReference type="Proteomes" id="UP000612361"/>
    </source>
</evidence>
<dbReference type="GO" id="GO:0008976">
    <property type="term" value="F:polyphosphate kinase activity"/>
    <property type="evidence" value="ECO:0007669"/>
    <property type="project" value="InterPro"/>
</dbReference>
<dbReference type="InterPro" id="IPR022300">
    <property type="entry name" value="PPK2-rel_1"/>
</dbReference>
<keyword evidence="3 5" id="KW-0418">Kinase</keyword>
<keyword evidence="6" id="KW-1185">Reference proteome</keyword>
<dbReference type="PANTHER" id="PTHR34383:SF3">
    <property type="entry name" value="POLYPHOSPHATE:AMP PHOSPHOTRANSFERASE"/>
    <property type="match status" value="1"/>
</dbReference>
<proteinExistence type="inferred from homology"/>
<evidence type="ECO:0000313" key="5">
    <source>
        <dbReference type="EMBL" id="MBC3936788.1"/>
    </source>
</evidence>
<dbReference type="GO" id="GO:0006797">
    <property type="term" value="P:polyphosphate metabolic process"/>
    <property type="evidence" value="ECO:0007669"/>
    <property type="project" value="InterPro"/>
</dbReference>
<accession>A0A923I2W5</accession>
<evidence type="ECO:0000256" key="1">
    <source>
        <dbReference type="ARBA" id="ARBA00009924"/>
    </source>
</evidence>
<reference evidence="5" key="1">
    <citation type="submission" date="2020-08" db="EMBL/GenBank/DDBJ databases">
        <title>Novel species isolated from subtropical streams in China.</title>
        <authorList>
            <person name="Lu H."/>
        </authorList>
    </citation>
    <scope>NUCLEOTIDE SEQUENCE</scope>
    <source>
        <strain evidence="5">CY7W</strain>
    </source>
</reference>
<comment type="similarity">
    <text evidence="1">Belongs to the polyphosphate kinase 2 (PPK2) family. Class I subfamily.</text>
</comment>
<dbReference type="SUPFAM" id="SSF52540">
    <property type="entry name" value="P-loop containing nucleoside triphosphate hydrolases"/>
    <property type="match status" value="1"/>
</dbReference>
<evidence type="ECO:0000256" key="2">
    <source>
        <dbReference type="ARBA" id="ARBA00022679"/>
    </source>
</evidence>
<sequence>MSIAEVFHLPQGFKLKDSDANRKLIGAAAAGQPDAKAVDKLQTLRIGEKISDLQEIFVAAHAPKLLIILQGMDTSGKDGTVKAVFGQVNPLGARTVAFKAPSNAEKDHDYLWRVHQEVPAKGEMVIFNRSHYEEVLIARVHEWITAAECEQRYAHIRDFERMLSETGTIILKFFLHISKDEQKSRLQERLADPAKHWKFDPQDLAEREHWDAYQDAYERALKATDTPYAPWYVIPSDSKTQRNLVIASIVLERLESLQLSFPPGNPEFSKLKVE</sequence>
<dbReference type="InterPro" id="IPR016898">
    <property type="entry name" value="Polyphosphate_phosphotransfera"/>
</dbReference>
<dbReference type="PIRSF" id="PIRSF028756">
    <property type="entry name" value="PPK2_prd"/>
    <property type="match status" value="1"/>
</dbReference>
<dbReference type="Gene3D" id="3.40.50.300">
    <property type="entry name" value="P-loop containing nucleotide triphosphate hydrolases"/>
    <property type="match status" value="1"/>
</dbReference>
<dbReference type="EMBL" id="JACOGG010000020">
    <property type="protein sequence ID" value="MBC3936788.1"/>
    <property type="molecule type" value="Genomic_DNA"/>
</dbReference>
<dbReference type="AlphaFoldDB" id="A0A923I2W5"/>